<reference evidence="1 2" key="1">
    <citation type="journal article" date="2018" name="PLoS Genet.">
        <title>Population sequencing reveals clonal diversity and ancestral inbreeding in the grapevine cultivar Chardonnay.</title>
        <authorList>
            <person name="Roach M.J."/>
            <person name="Johnson D.L."/>
            <person name="Bohlmann J."/>
            <person name="van Vuuren H.J."/>
            <person name="Jones S.J."/>
            <person name="Pretorius I.S."/>
            <person name="Schmidt S.A."/>
            <person name="Borneman A.R."/>
        </authorList>
    </citation>
    <scope>NUCLEOTIDE SEQUENCE [LARGE SCALE GENOMIC DNA]</scope>
    <source>
        <strain evidence="2">cv. Chardonnay</strain>
        <tissue evidence="1">Leaf</tissue>
    </source>
</reference>
<proteinExistence type="predicted"/>
<accession>A0A438CUI7</accession>
<comment type="caution">
    <text evidence="1">The sequence shown here is derived from an EMBL/GenBank/DDBJ whole genome shotgun (WGS) entry which is preliminary data.</text>
</comment>
<evidence type="ECO:0000313" key="1">
    <source>
        <dbReference type="EMBL" id="RVW26868.1"/>
    </source>
</evidence>
<evidence type="ECO:0000313" key="2">
    <source>
        <dbReference type="Proteomes" id="UP000288805"/>
    </source>
</evidence>
<sequence length="166" mass="19369">MEEAKTMKTPMSSSIKLDKDEKGKSIDFTMYRGKIDSILTRRQIHLGYLMMMHMIACCESKTRVLSYGHFLTRVFKDVGINLSKEMDFEAFNTYDTYDDQSMGMMKYEKDLDGSWVPPAPDHTPWMDLSAQINSLGTRMEELVVASNTHFYFMEDRKDRYQTSFTS</sequence>
<dbReference type="AlphaFoldDB" id="A0A438CUI7"/>
<organism evidence="1 2">
    <name type="scientific">Vitis vinifera</name>
    <name type="common">Grape</name>
    <dbReference type="NCBI Taxonomy" id="29760"/>
    <lineage>
        <taxon>Eukaryota</taxon>
        <taxon>Viridiplantae</taxon>
        <taxon>Streptophyta</taxon>
        <taxon>Embryophyta</taxon>
        <taxon>Tracheophyta</taxon>
        <taxon>Spermatophyta</taxon>
        <taxon>Magnoliopsida</taxon>
        <taxon>eudicotyledons</taxon>
        <taxon>Gunneridae</taxon>
        <taxon>Pentapetalae</taxon>
        <taxon>rosids</taxon>
        <taxon>Vitales</taxon>
        <taxon>Vitaceae</taxon>
        <taxon>Viteae</taxon>
        <taxon>Vitis</taxon>
    </lineage>
</organism>
<name>A0A438CUI7_VITVI</name>
<dbReference type="Proteomes" id="UP000288805">
    <property type="component" value="Unassembled WGS sequence"/>
</dbReference>
<protein>
    <submittedName>
        <fullName evidence="1">Uncharacterized protein</fullName>
    </submittedName>
</protein>
<gene>
    <name evidence="1" type="ORF">CK203_110953</name>
</gene>
<dbReference type="EMBL" id="QGNW01001978">
    <property type="protein sequence ID" value="RVW26868.1"/>
    <property type="molecule type" value="Genomic_DNA"/>
</dbReference>